<comment type="similarity">
    <text evidence="1">Belongs to the GSP E family.</text>
</comment>
<name>A0ABV6YYS9_UNCC1</name>
<reference evidence="3 4" key="1">
    <citation type="submission" date="2024-09" db="EMBL/GenBank/DDBJ databases">
        <title>Laminarin stimulates single cell rates of sulfate reduction while oxygen inhibits transcriptomic activity in coastal marine sediment.</title>
        <authorList>
            <person name="Lindsay M."/>
            <person name="Orcutt B."/>
            <person name="Emerson D."/>
            <person name="Stepanauskas R."/>
            <person name="D'Angelo T."/>
        </authorList>
    </citation>
    <scope>NUCLEOTIDE SEQUENCE [LARGE SCALE GENOMIC DNA]</scope>
    <source>
        <strain evidence="3">SAG AM-311-K15</strain>
    </source>
</reference>
<comment type="caution">
    <text evidence="3">The sequence shown here is derived from an EMBL/GenBank/DDBJ whole genome shotgun (WGS) entry which is preliminary data.</text>
</comment>
<dbReference type="InterPro" id="IPR050921">
    <property type="entry name" value="T4SS_GSP_E_ATPase"/>
</dbReference>
<organism evidence="3 4">
    <name type="scientific">candidate division CSSED10-310 bacterium</name>
    <dbReference type="NCBI Taxonomy" id="2855610"/>
    <lineage>
        <taxon>Bacteria</taxon>
        <taxon>Bacteria division CSSED10-310</taxon>
    </lineage>
</organism>
<keyword evidence="4" id="KW-1185">Reference proteome</keyword>
<dbReference type="NCBIfam" id="TIGR01420">
    <property type="entry name" value="pilT_fam"/>
    <property type="match status" value="1"/>
</dbReference>
<dbReference type="PANTHER" id="PTHR30486">
    <property type="entry name" value="TWITCHING MOTILITY PROTEIN PILT"/>
    <property type="match status" value="1"/>
</dbReference>
<dbReference type="CDD" id="cd01131">
    <property type="entry name" value="PilT"/>
    <property type="match status" value="1"/>
</dbReference>
<dbReference type="Proteomes" id="UP001594351">
    <property type="component" value="Unassembled WGS sequence"/>
</dbReference>
<sequence>MDFNGFLASLLKLSPGNISDLHFKVGSPPLLRINGVIRNAKFRPLTAEDTQKIALLFLEDEELLMETNDLDTAYNLPTGQRFRVNLFRQRGTLSIVLRVIPPEIPTIESLGLPEVLKEICQEERGMVLVTGVTGSGKSSTLAAMVRQINEKRRAHILTIEDPIEFVHEDNLSSINQREVGTDTDTFATALKKALRQDPDIILVGEMRDLETIEIAMKAAETGHLLLSTLHTTDVSKTINRIIDVFPSAQHVQVRYQLSANLQAIISQRLLPLKDGRGRIAAVEVMRSTESIKAAIEDPTKTAEIKDFIRQGQDVYHTQTFDQHLTQLFQSGKITREVAIAASTNPADFERAMAFE</sequence>
<dbReference type="Gene3D" id="3.40.50.300">
    <property type="entry name" value="P-loop containing nucleotide triphosphate hydrolases"/>
    <property type="match status" value="1"/>
</dbReference>
<dbReference type="InterPro" id="IPR001482">
    <property type="entry name" value="T2SS/T4SS_dom"/>
</dbReference>
<dbReference type="EMBL" id="JBHPBY010000180">
    <property type="protein sequence ID" value="MFC1851355.1"/>
    <property type="molecule type" value="Genomic_DNA"/>
</dbReference>
<proteinExistence type="inferred from homology"/>
<dbReference type="InterPro" id="IPR003593">
    <property type="entry name" value="AAA+_ATPase"/>
</dbReference>
<dbReference type="PROSITE" id="PS00662">
    <property type="entry name" value="T2SP_E"/>
    <property type="match status" value="1"/>
</dbReference>
<accession>A0ABV6YYS9</accession>
<dbReference type="Pfam" id="PF00437">
    <property type="entry name" value="T2SSE"/>
    <property type="match status" value="1"/>
</dbReference>
<evidence type="ECO:0000256" key="1">
    <source>
        <dbReference type="ARBA" id="ARBA00006611"/>
    </source>
</evidence>
<dbReference type="Gene3D" id="3.30.450.90">
    <property type="match status" value="1"/>
</dbReference>
<dbReference type="SUPFAM" id="SSF52540">
    <property type="entry name" value="P-loop containing nucleoside triphosphate hydrolases"/>
    <property type="match status" value="1"/>
</dbReference>
<evidence type="ECO:0000313" key="4">
    <source>
        <dbReference type="Proteomes" id="UP001594351"/>
    </source>
</evidence>
<feature type="domain" description="Bacterial type II secretion system protein E" evidence="2">
    <location>
        <begin position="194"/>
        <end position="208"/>
    </location>
</feature>
<gene>
    <name evidence="3" type="ORF">ACFL27_14250</name>
</gene>
<evidence type="ECO:0000259" key="2">
    <source>
        <dbReference type="PROSITE" id="PS00662"/>
    </source>
</evidence>
<protein>
    <submittedName>
        <fullName evidence="3">Type IV pilus twitching motility protein PilT</fullName>
    </submittedName>
</protein>
<dbReference type="InterPro" id="IPR027417">
    <property type="entry name" value="P-loop_NTPase"/>
</dbReference>
<dbReference type="InterPro" id="IPR006321">
    <property type="entry name" value="PilT/PilU"/>
</dbReference>
<evidence type="ECO:0000313" key="3">
    <source>
        <dbReference type="EMBL" id="MFC1851355.1"/>
    </source>
</evidence>
<dbReference type="SMART" id="SM00382">
    <property type="entry name" value="AAA"/>
    <property type="match status" value="1"/>
</dbReference>